<gene>
    <name evidence="3" type="primary">Acey_s0006.g2834</name>
    <name evidence="3" type="ORF">Y032_0006g2834</name>
</gene>
<sequence>MLISYFGMVMKACVLLAIFFSSMTAHAVKNRAYHPTPDLSESPPFLPRAILYYCYKFPLRDDGSLVAFSERETNRGERIISPEELAKVLYPRKKFSEVEELMSRHVAVLDTPFWRDAPLHHMMDVNADLDGAAAAWIAEPAFTRTQYVGKQEGGSDFYGTIIKQIYEPFGFPFEVPCYSNHVEQIGMTTVFYKLPKRNFVSVPSQYILDPEEKIDVTTFLSDAVRNMAMLTKSKTTAAVAMPQLIGRDTGTFTHDGLENFLLRPEGKLMISPYMDTLTAVSRADIQPWASLTCAALIDNEPRSLGVIINVDYLVNDRRPFKYSDIKVLDIEAKKPVEQREPLPILDESTNLKIDISWDDWSCCSACCCSGILCGKFYTPERKCVLLPSIKVRKGYLSLMKIDMEKPVLPWNSKGINAEFQRMMSISPYKERGIALWSTIWETMESMRDAKEYKEKLYERRFEDILNDTKPQMAGHPGFYIDEIPCNEEKYDCAKLAECRGINIKSKIDEELEGEADPCAEYEPEIETIFIDRQHSDIELFPGRSYRIRIREEVFATDATRISWRVSSRPPGRYDTSRACLEQGIVHLKSGDLLLTSLTSRDVKRRLEATLSDGRRINVQLHNARRVSPSVLHVIHSLHKASKQLGLGDDSEKVITWAVVITVFLILLFAFVKITSNRRRARMQQILLNRMKKRMRAEGKLQ</sequence>
<protein>
    <submittedName>
        <fullName evidence="3">Uncharacterized protein</fullName>
    </submittedName>
</protein>
<reference evidence="4" key="1">
    <citation type="journal article" date="2015" name="Nat. Genet.">
        <title>The genome and transcriptome of the zoonotic hookworm Ancylostoma ceylanicum identify infection-specific gene families.</title>
        <authorList>
            <person name="Schwarz E.M."/>
            <person name="Hu Y."/>
            <person name="Antoshechkin I."/>
            <person name="Miller M.M."/>
            <person name="Sternberg P.W."/>
            <person name="Aroian R.V."/>
        </authorList>
    </citation>
    <scope>NUCLEOTIDE SEQUENCE</scope>
    <source>
        <strain evidence="4">HY135</strain>
    </source>
</reference>
<feature type="chain" id="PRO_5001489704" evidence="2">
    <location>
        <begin position="28"/>
        <end position="701"/>
    </location>
</feature>
<dbReference type="EMBL" id="JARK01001342">
    <property type="protein sequence ID" value="EYC29194.1"/>
    <property type="molecule type" value="Genomic_DNA"/>
</dbReference>
<feature type="transmembrane region" description="Helical" evidence="1">
    <location>
        <begin position="653"/>
        <end position="673"/>
    </location>
</feature>
<name>A0A016VNN1_9BILA</name>
<comment type="caution">
    <text evidence="3">The sequence shown here is derived from an EMBL/GenBank/DDBJ whole genome shotgun (WGS) entry which is preliminary data.</text>
</comment>
<feature type="signal peptide" evidence="2">
    <location>
        <begin position="1"/>
        <end position="27"/>
    </location>
</feature>
<evidence type="ECO:0000256" key="1">
    <source>
        <dbReference type="SAM" id="Phobius"/>
    </source>
</evidence>
<keyword evidence="2" id="KW-0732">Signal</keyword>
<keyword evidence="1" id="KW-0812">Transmembrane</keyword>
<accession>A0A016VNN1</accession>
<keyword evidence="1" id="KW-1133">Transmembrane helix</keyword>
<evidence type="ECO:0000313" key="3">
    <source>
        <dbReference type="EMBL" id="EYC29194.1"/>
    </source>
</evidence>
<evidence type="ECO:0000313" key="4">
    <source>
        <dbReference type="Proteomes" id="UP000024635"/>
    </source>
</evidence>
<keyword evidence="4" id="KW-1185">Reference proteome</keyword>
<dbReference type="AlphaFoldDB" id="A0A016VNN1"/>
<dbReference type="OrthoDB" id="5847749at2759"/>
<evidence type="ECO:0000256" key="2">
    <source>
        <dbReference type="SAM" id="SignalP"/>
    </source>
</evidence>
<organism evidence="3 4">
    <name type="scientific">Ancylostoma ceylanicum</name>
    <dbReference type="NCBI Taxonomy" id="53326"/>
    <lineage>
        <taxon>Eukaryota</taxon>
        <taxon>Metazoa</taxon>
        <taxon>Ecdysozoa</taxon>
        <taxon>Nematoda</taxon>
        <taxon>Chromadorea</taxon>
        <taxon>Rhabditida</taxon>
        <taxon>Rhabditina</taxon>
        <taxon>Rhabditomorpha</taxon>
        <taxon>Strongyloidea</taxon>
        <taxon>Ancylostomatidae</taxon>
        <taxon>Ancylostomatinae</taxon>
        <taxon>Ancylostoma</taxon>
    </lineage>
</organism>
<proteinExistence type="predicted"/>
<keyword evidence="1" id="KW-0472">Membrane</keyword>
<dbReference type="Proteomes" id="UP000024635">
    <property type="component" value="Unassembled WGS sequence"/>
</dbReference>